<reference evidence="3" key="2">
    <citation type="journal article" date="2022" name="Microbiol. Resour. Announc.">
        <title>Whole-Genome Sequence of Entomortierella parvispora E1425, a Mucoromycotan Fungus Associated with Burkholderiaceae-Related Endosymbiotic Bacteria.</title>
        <authorList>
            <person name="Herlambang A."/>
            <person name="Guo Y."/>
            <person name="Takashima Y."/>
            <person name="Narisawa K."/>
            <person name="Ohta H."/>
            <person name="Nishizawa T."/>
        </authorList>
    </citation>
    <scope>NUCLEOTIDE SEQUENCE</scope>
    <source>
        <strain evidence="3">E1425</strain>
    </source>
</reference>
<sequence>MAMAATMTDPLSTPEIMLLVADHLSLHDLTLCARVCRHWRDTFAYRIWEHTTICARSEDPSFPSLQKALKHAAFVRNLTVENFHEWKYSERNYFWVAFCQLSILRALTFRGRIEIDLPVTQSWFESLHCQLCYLTCLDLDPFLAFTCEMYAEILTRGRQLKILRGGTCNAKGLTEGKPWACHRLVEWTLCLDFGSLKDYQEEEKEEKREVEKRTRALATNKQALEEHAQQKLEDVYRRVFQRMSALRALEKVDLSLRNARALRGPLCITSGKGIEQLLGQPLLRSLKVQGGALAASEIDWFRTSWPRITVEEVVAPVDPTYFFCI</sequence>
<keyword evidence="1" id="KW-0175">Coiled coil</keyword>
<dbReference type="InterPro" id="IPR032675">
    <property type="entry name" value="LRR_dom_sf"/>
</dbReference>
<feature type="coiled-coil region" evidence="1">
    <location>
        <begin position="196"/>
        <end position="227"/>
    </location>
</feature>
<evidence type="ECO:0000259" key="2">
    <source>
        <dbReference type="Pfam" id="PF12937"/>
    </source>
</evidence>
<keyword evidence="4" id="KW-1185">Reference proteome</keyword>
<proteinExistence type="predicted"/>
<dbReference type="CDD" id="cd09917">
    <property type="entry name" value="F-box_SF"/>
    <property type="match status" value="1"/>
</dbReference>
<name>A0A9P3HDX1_9FUNG</name>
<dbReference type="OrthoDB" id="427001at2759"/>
<reference evidence="3" key="1">
    <citation type="submission" date="2021-11" db="EMBL/GenBank/DDBJ databases">
        <authorList>
            <person name="Herlambang A."/>
            <person name="Guo Y."/>
            <person name="Takashima Y."/>
            <person name="Nishizawa T."/>
        </authorList>
    </citation>
    <scope>NUCLEOTIDE SEQUENCE</scope>
    <source>
        <strain evidence="3">E1425</strain>
    </source>
</reference>
<dbReference type="InterPro" id="IPR001810">
    <property type="entry name" value="F-box_dom"/>
</dbReference>
<dbReference type="SUPFAM" id="SSF81383">
    <property type="entry name" value="F-box domain"/>
    <property type="match status" value="1"/>
</dbReference>
<protein>
    <recommendedName>
        <fullName evidence="2">F-box domain-containing protein</fullName>
    </recommendedName>
</protein>
<evidence type="ECO:0000313" key="4">
    <source>
        <dbReference type="Proteomes" id="UP000827284"/>
    </source>
</evidence>
<feature type="domain" description="F-box" evidence="2">
    <location>
        <begin position="14"/>
        <end position="50"/>
    </location>
</feature>
<evidence type="ECO:0000313" key="3">
    <source>
        <dbReference type="EMBL" id="GJJ74713.1"/>
    </source>
</evidence>
<accession>A0A9P3HDX1</accession>
<evidence type="ECO:0000256" key="1">
    <source>
        <dbReference type="SAM" id="Coils"/>
    </source>
</evidence>
<dbReference type="EMBL" id="BQFW01000009">
    <property type="protein sequence ID" value="GJJ74713.1"/>
    <property type="molecule type" value="Genomic_DNA"/>
</dbReference>
<gene>
    <name evidence="3" type="ORF">EMPS_07071</name>
</gene>
<dbReference type="Pfam" id="PF12937">
    <property type="entry name" value="F-box-like"/>
    <property type="match status" value="1"/>
</dbReference>
<dbReference type="AlphaFoldDB" id="A0A9P3HDX1"/>
<dbReference type="Gene3D" id="3.80.10.10">
    <property type="entry name" value="Ribonuclease Inhibitor"/>
    <property type="match status" value="1"/>
</dbReference>
<dbReference type="InterPro" id="IPR036047">
    <property type="entry name" value="F-box-like_dom_sf"/>
</dbReference>
<dbReference type="Proteomes" id="UP000827284">
    <property type="component" value="Unassembled WGS sequence"/>
</dbReference>
<comment type="caution">
    <text evidence="3">The sequence shown here is derived from an EMBL/GenBank/DDBJ whole genome shotgun (WGS) entry which is preliminary data.</text>
</comment>
<organism evidence="3 4">
    <name type="scientific">Entomortierella parvispora</name>
    <dbReference type="NCBI Taxonomy" id="205924"/>
    <lineage>
        <taxon>Eukaryota</taxon>
        <taxon>Fungi</taxon>
        <taxon>Fungi incertae sedis</taxon>
        <taxon>Mucoromycota</taxon>
        <taxon>Mortierellomycotina</taxon>
        <taxon>Mortierellomycetes</taxon>
        <taxon>Mortierellales</taxon>
        <taxon>Mortierellaceae</taxon>
        <taxon>Entomortierella</taxon>
    </lineage>
</organism>